<evidence type="ECO:0000256" key="1">
    <source>
        <dbReference type="SAM" id="Phobius"/>
    </source>
</evidence>
<reference evidence="2 3" key="1">
    <citation type="journal article" date="2015" name="Nature">
        <title>rRNA introns, odd ribosomes, and small enigmatic genomes across a large radiation of phyla.</title>
        <authorList>
            <person name="Brown C.T."/>
            <person name="Hug L.A."/>
            <person name="Thomas B.C."/>
            <person name="Sharon I."/>
            <person name="Castelle C.J."/>
            <person name="Singh A."/>
            <person name="Wilkins M.J."/>
            <person name="Williams K.H."/>
            <person name="Banfield J.F."/>
        </authorList>
    </citation>
    <scope>NUCLEOTIDE SEQUENCE [LARGE SCALE GENOMIC DNA]</scope>
</reference>
<proteinExistence type="predicted"/>
<evidence type="ECO:0000313" key="3">
    <source>
        <dbReference type="Proteomes" id="UP000034588"/>
    </source>
</evidence>
<dbReference type="AlphaFoldDB" id="A0A0G1Y9P2"/>
<keyword evidence="1" id="KW-0812">Transmembrane</keyword>
<accession>A0A0G1Y9P2</accession>
<gene>
    <name evidence="2" type="ORF">UY48_C0015G0013</name>
</gene>
<keyword evidence="1" id="KW-0472">Membrane</keyword>
<comment type="caution">
    <text evidence="2">The sequence shown here is derived from an EMBL/GenBank/DDBJ whole genome shotgun (WGS) entry which is preliminary data.</text>
</comment>
<dbReference type="Proteomes" id="UP000034588">
    <property type="component" value="Unassembled WGS sequence"/>
</dbReference>
<dbReference type="EMBL" id="LCQD01000015">
    <property type="protein sequence ID" value="KKW11607.1"/>
    <property type="molecule type" value="Genomic_DNA"/>
</dbReference>
<organism evidence="2 3">
    <name type="scientific">Candidatus Gottesmanbacteria bacterium GW2011_GWB1_49_7</name>
    <dbReference type="NCBI Taxonomy" id="1618448"/>
    <lineage>
        <taxon>Bacteria</taxon>
        <taxon>Candidatus Gottesmaniibacteriota</taxon>
    </lineage>
</organism>
<name>A0A0G1Y9P2_9BACT</name>
<feature type="transmembrane region" description="Helical" evidence="1">
    <location>
        <begin position="136"/>
        <end position="156"/>
    </location>
</feature>
<evidence type="ECO:0000313" key="2">
    <source>
        <dbReference type="EMBL" id="KKW11607.1"/>
    </source>
</evidence>
<keyword evidence="1" id="KW-1133">Transmembrane helix</keyword>
<feature type="transmembrane region" description="Helical" evidence="1">
    <location>
        <begin position="53"/>
        <end position="73"/>
    </location>
</feature>
<protein>
    <submittedName>
        <fullName evidence="2">Uncharacterized protein</fullName>
    </submittedName>
</protein>
<sequence>MTATAHALVAGAIARSIPNPIFAVPLAFASHFIMDTVPHWDIGTNWRDRPKKTTGALAIAETAFGITLAYFVFAGKVEPQLLLVTMVASELPDWLESPWYIFFARHNKHAPAARAGFWERLTYGIYRMENSFHAKAPFPLGVVTQILTVAFFLILLR</sequence>